<dbReference type="PANTHER" id="PTHR33076">
    <property type="entry name" value="NON-SPECIFIC LIPID-TRANSFER PROTEIN 2-RELATED"/>
    <property type="match status" value="1"/>
</dbReference>
<gene>
    <name evidence="3" type="ORF">NE237_013160</name>
</gene>
<dbReference type="InterPro" id="IPR016140">
    <property type="entry name" value="Bifunc_inhib/LTP/seed_store"/>
</dbReference>
<accession>A0A9Q0GY46</accession>
<dbReference type="AlphaFoldDB" id="A0A9Q0GY46"/>
<dbReference type="InterPro" id="IPR036312">
    <property type="entry name" value="Bifun_inhib/LTP/seed_sf"/>
</dbReference>
<dbReference type="OrthoDB" id="1919446at2759"/>
<dbReference type="SUPFAM" id="SSF47699">
    <property type="entry name" value="Bifunctional inhibitor/lipid-transfer protein/seed storage 2S albumin"/>
    <property type="match status" value="1"/>
</dbReference>
<dbReference type="EMBL" id="JAMYWD010000011">
    <property type="protein sequence ID" value="KAJ4956377.1"/>
    <property type="molecule type" value="Genomic_DNA"/>
</dbReference>
<comment type="caution">
    <text evidence="3">The sequence shown here is derived from an EMBL/GenBank/DDBJ whole genome shotgun (WGS) entry which is preliminary data.</text>
</comment>
<feature type="domain" description="Bifunctional inhibitor/plant lipid transfer protein/seed storage helical" evidence="2">
    <location>
        <begin position="29"/>
        <end position="115"/>
    </location>
</feature>
<dbReference type="InterPro" id="IPR000528">
    <property type="entry name" value="Plant_nsLTP"/>
</dbReference>
<dbReference type="GO" id="GO:0008289">
    <property type="term" value="F:lipid binding"/>
    <property type="evidence" value="ECO:0007669"/>
    <property type="project" value="InterPro"/>
</dbReference>
<organism evidence="3 4">
    <name type="scientific">Protea cynaroides</name>
    <dbReference type="NCBI Taxonomy" id="273540"/>
    <lineage>
        <taxon>Eukaryota</taxon>
        <taxon>Viridiplantae</taxon>
        <taxon>Streptophyta</taxon>
        <taxon>Embryophyta</taxon>
        <taxon>Tracheophyta</taxon>
        <taxon>Spermatophyta</taxon>
        <taxon>Magnoliopsida</taxon>
        <taxon>Proteales</taxon>
        <taxon>Proteaceae</taxon>
        <taxon>Protea</taxon>
    </lineage>
</organism>
<protein>
    <recommendedName>
        <fullName evidence="2">Bifunctional inhibitor/plant lipid transfer protein/seed storage helical domain-containing protein</fullName>
    </recommendedName>
</protein>
<dbReference type="GO" id="GO:0006869">
    <property type="term" value="P:lipid transport"/>
    <property type="evidence" value="ECO:0007669"/>
    <property type="project" value="InterPro"/>
</dbReference>
<dbReference type="PRINTS" id="PR00382">
    <property type="entry name" value="LIPIDTRNSFER"/>
</dbReference>
<proteinExistence type="predicted"/>
<evidence type="ECO:0000256" key="1">
    <source>
        <dbReference type="SAM" id="SignalP"/>
    </source>
</evidence>
<evidence type="ECO:0000313" key="3">
    <source>
        <dbReference type="EMBL" id="KAJ4956377.1"/>
    </source>
</evidence>
<dbReference type="CDD" id="cd01960">
    <property type="entry name" value="nsLTP1"/>
    <property type="match status" value="1"/>
</dbReference>
<evidence type="ECO:0000259" key="2">
    <source>
        <dbReference type="Pfam" id="PF00234"/>
    </source>
</evidence>
<dbReference type="Gene3D" id="1.10.110.10">
    <property type="entry name" value="Plant lipid-transfer and hydrophobic proteins"/>
    <property type="match status" value="1"/>
</dbReference>
<feature type="signal peptide" evidence="1">
    <location>
        <begin position="1"/>
        <end position="25"/>
    </location>
</feature>
<sequence length="117" mass="12442">MGSLNQEAWVMGTLAMVSFLTLIDGTSDCTRVTTLLSTCSRFISSGRPDPVPGSPCCNYLVSLKNLAESTSNQVLLCRCFMGLIVAYNTNATAIATIPGFCGVFLGFTVDPNTDCNK</sequence>
<feature type="chain" id="PRO_5040125975" description="Bifunctional inhibitor/plant lipid transfer protein/seed storage helical domain-containing protein" evidence="1">
    <location>
        <begin position="26"/>
        <end position="117"/>
    </location>
</feature>
<name>A0A9Q0GY46_9MAGN</name>
<dbReference type="Pfam" id="PF00234">
    <property type="entry name" value="Tryp_alpha_amyl"/>
    <property type="match status" value="1"/>
</dbReference>
<keyword evidence="1" id="KW-0732">Signal</keyword>
<keyword evidence="4" id="KW-1185">Reference proteome</keyword>
<evidence type="ECO:0000313" key="4">
    <source>
        <dbReference type="Proteomes" id="UP001141806"/>
    </source>
</evidence>
<dbReference type="Proteomes" id="UP001141806">
    <property type="component" value="Unassembled WGS sequence"/>
</dbReference>
<reference evidence="3" key="1">
    <citation type="journal article" date="2023" name="Plant J.">
        <title>The genome of the king protea, Protea cynaroides.</title>
        <authorList>
            <person name="Chang J."/>
            <person name="Duong T.A."/>
            <person name="Schoeman C."/>
            <person name="Ma X."/>
            <person name="Roodt D."/>
            <person name="Barker N."/>
            <person name="Li Z."/>
            <person name="Van de Peer Y."/>
            <person name="Mizrachi E."/>
        </authorList>
    </citation>
    <scope>NUCLEOTIDE SEQUENCE</scope>
    <source>
        <tissue evidence="3">Young leaves</tissue>
    </source>
</reference>